<sequence length="295" mass="33941">MKVIVPLYSMRSHVTGRYDILKDGNFQLHLHRASPGDVICVPMNSVVHRSLSQFNITFVHIKYGENAYDTRSNFDMSQIDHVVKKYNADLLVTDITGYRGGTPFIFNSNITMDPEVKRDYIDEFIHSDVETVNRSIKTTVLNESQKTTLVANGADPDKIFVDRRVIKPSVLRAFLGNSDPIKVHGIFHPFRISDKCYDFDKVLRDSGNKTVFITDPNDAYSKWPEKHPRVIVDKLTKEEYYAVLLSKPTIMYNENPQKVFHPGLAEFIYFGAEIISEYIMPTLEEVVINEDVWQI</sequence>
<proteinExistence type="predicted"/>
<gene>
    <name evidence="1" type="ORF">PspYZU05_72</name>
</gene>
<reference evidence="1 2" key="1">
    <citation type="submission" date="2017-04" db="EMBL/GenBank/DDBJ databases">
        <title>Isolation of lytic bacteriophages infecting Pseudomonas strains for biocontrol of fish and shrimp spoilage during chilled storage.</title>
        <authorList>
            <person name="Yang Z."/>
            <person name="Tao X."/>
            <person name="Gao L."/>
            <person name="Rao S."/>
        </authorList>
    </citation>
    <scope>NUCLEOTIDE SEQUENCE [LARGE SCALE GENOMIC DNA]</scope>
</reference>
<dbReference type="EMBL" id="KY971610">
    <property type="protein sequence ID" value="ASD52024.1"/>
    <property type="molecule type" value="Genomic_DNA"/>
</dbReference>
<name>A0A2U7NJH1_9CAUD</name>
<keyword evidence="2" id="KW-1185">Reference proteome</keyword>
<evidence type="ECO:0000313" key="2">
    <source>
        <dbReference type="Proteomes" id="UP000247773"/>
    </source>
</evidence>
<accession>A0A2U7NJH1</accession>
<organism evidence="1 2">
    <name type="scientific">Pseudomonas phage PspYZU05</name>
    <dbReference type="NCBI Taxonomy" id="1983556"/>
    <lineage>
        <taxon>Viruses</taxon>
        <taxon>Duplodnaviria</taxon>
        <taxon>Heunggongvirae</taxon>
        <taxon>Uroviricota</taxon>
        <taxon>Caudoviricetes</taxon>
        <taxon>Pantevenvirales</taxon>
        <taxon>Straboviridae</taxon>
        <taxon>Jiangsuvirus</taxon>
        <taxon>Jiangsuvirus pspyzu05</taxon>
    </lineage>
</organism>
<evidence type="ECO:0000313" key="1">
    <source>
        <dbReference type="EMBL" id="ASD52024.1"/>
    </source>
</evidence>
<protein>
    <submittedName>
        <fullName evidence="1">Uncharacterized protein</fullName>
    </submittedName>
</protein>
<dbReference type="Proteomes" id="UP000247773">
    <property type="component" value="Genome"/>
</dbReference>